<evidence type="ECO:0000313" key="8">
    <source>
        <dbReference type="Proteomes" id="UP000600799"/>
    </source>
</evidence>
<keyword evidence="8" id="KW-1185">Reference proteome</keyword>
<dbReference type="Gene3D" id="3.40.50.970">
    <property type="match status" value="2"/>
</dbReference>
<dbReference type="Proteomes" id="UP000600799">
    <property type="component" value="Unassembled WGS sequence"/>
</dbReference>
<protein>
    <submittedName>
        <fullName evidence="7">Thiamine pyrophosphate-binding protein</fullName>
    </submittedName>
</protein>
<proteinExistence type="inferred from homology"/>
<evidence type="ECO:0000256" key="2">
    <source>
        <dbReference type="ARBA" id="ARBA00023052"/>
    </source>
</evidence>
<reference evidence="7 8" key="1">
    <citation type="submission" date="2020-11" db="EMBL/GenBank/DDBJ databases">
        <title>The genome sequence of Novosphingobium sp. 1Y9A.</title>
        <authorList>
            <person name="Liu Y."/>
        </authorList>
    </citation>
    <scope>NUCLEOTIDE SEQUENCE [LARGE SCALE GENOMIC DNA]</scope>
    <source>
        <strain evidence="7 8">1Y9A</strain>
    </source>
</reference>
<evidence type="ECO:0000256" key="1">
    <source>
        <dbReference type="ARBA" id="ARBA00007812"/>
    </source>
</evidence>
<dbReference type="InterPro" id="IPR029061">
    <property type="entry name" value="THDP-binding"/>
</dbReference>
<feature type="domain" description="Thiamine pyrophosphate enzyme TPP-binding" evidence="5">
    <location>
        <begin position="408"/>
        <end position="557"/>
    </location>
</feature>
<dbReference type="InterPro" id="IPR012001">
    <property type="entry name" value="Thiamin_PyroP_enz_TPP-bd_dom"/>
</dbReference>
<dbReference type="PANTHER" id="PTHR18968">
    <property type="entry name" value="THIAMINE PYROPHOSPHATE ENZYMES"/>
    <property type="match status" value="1"/>
</dbReference>
<comment type="caution">
    <text evidence="7">The sequence shown here is derived from an EMBL/GenBank/DDBJ whole genome shotgun (WGS) entry which is preliminary data.</text>
</comment>
<dbReference type="InterPro" id="IPR012000">
    <property type="entry name" value="Thiamin_PyroP_enz_cen_dom"/>
</dbReference>
<gene>
    <name evidence="7" type="ORF">I2488_18920</name>
</gene>
<feature type="domain" description="Thiamine pyrophosphate enzyme central" evidence="4">
    <location>
        <begin position="209"/>
        <end position="345"/>
    </location>
</feature>
<dbReference type="InterPro" id="IPR029035">
    <property type="entry name" value="DHS-like_NAD/FAD-binding_dom"/>
</dbReference>
<sequence length="607" mass="66016">MDAMTKVKLSDWVAQQLVAHGVGDVFMLTGGGAMHLNHSIGTHEAIRTTFCHHEQALAIAAEAYGRLTGRLPVVNVTSGPGGTNAITGIYGAFVDSVGVLVLSGQVKNETTVRHTGLPLRQYGDQELDIAPIVQTITKYAEMVTDPQTIRYHLEKAIYLARSGRPGPTWLDIPLDVQAARIDPDTLDPGFDPAELDEPWTRIDLAAAAEAIIAKLKTSKRPVVFAGGGVRLSGAHAAFIELVQKLGVPVVTGWNAHDVIWDDHPLYCGRPGTVGDRGGNMVNQSADFLLVLGSRLNIRQVSYNWDSFAREAYKIWVDIDPLELQKPNVKPDMPVVADLKDLIPALIAAAPEGPTEEQREWLEWAVERRRRFPVVLPEYNQNAVCHPYVALDAMFQVLDGEDVVVCGNGSACVVGFQTAQIKQGLRLWTNSGCATMGYDLPAAIGACVGLGNPRRVICVAGDGSIMMNLQELQTIVGYGMPVKIILLNNNGYVSIFQTHRNYFNGVEVGGGPKSNVTFPDFSKLAAAFGYGYWRIDGHENLGLLRDAIEAPGATICEVMIDENASFAPKLGAKVHPDGRMTSPPLEDLSPFLPREVLRENMRITLLDE</sequence>
<name>A0ABS0HM19_9SPHN</name>
<evidence type="ECO:0000256" key="3">
    <source>
        <dbReference type="RuleBase" id="RU362132"/>
    </source>
</evidence>
<evidence type="ECO:0000259" key="5">
    <source>
        <dbReference type="Pfam" id="PF02775"/>
    </source>
</evidence>
<dbReference type="InterPro" id="IPR045229">
    <property type="entry name" value="TPP_enz"/>
</dbReference>
<keyword evidence="2 3" id="KW-0786">Thiamine pyrophosphate</keyword>
<dbReference type="InterPro" id="IPR011766">
    <property type="entry name" value="TPP_enzyme_TPP-bd"/>
</dbReference>
<accession>A0ABS0HM19</accession>
<dbReference type="Gene3D" id="3.40.50.1220">
    <property type="entry name" value="TPP-binding domain"/>
    <property type="match status" value="1"/>
</dbReference>
<dbReference type="CDD" id="cd00568">
    <property type="entry name" value="TPP_enzymes"/>
    <property type="match status" value="1"/>
</dbReference>
<comment type="similarity">
    <text evidence="1 3">Belongs to the TPP enzyme family.</text>
</comment>
<evidence type="ECO:0000259" key="4">
    <source>
        <dbReference type="Pfam" id="PF00205"/>
    </source>
</evidence>
<dbReference type="SUPFAM" id="SSF52518">
    <property type="entry name" value="Thiamin diphosphate-binding fold (THDP-binding)"/>
    <property type="match status" value="2"/>
</dbReference>
<dbReference type="EMBL" id="JADQDC010000020">
    <property type="protein sequence ID" value="MBF9153080.1"/>
    <property type="molecule type" value="Genomic_DNA"/>
</dbReference>
<feature type="domain" description="Thiamine pyrophosphate enzyme N-terminal TPP-binding" evidence="6">
    <location>
        <begin position="8"/>
        <end position="121"/>
    </location>
</feature>
<dbReference type="Pfam" id="PF00205">
    <property type="entry name" value="TPP_enzyme_M"/>
    <property type="match status" value="1"/>
</dbReference>
<dbReference type="Pfam" id="PF02776">
    <property type="entry name" value="TPP_enzyme_N"/>
    <property type="match status" value="1"/>
</dbReference>
<dbReference type="SUPFAM" id="SSF52467">
    <property type="entry name" value="DHS-like NAD/FAD-binding domain"/>
    <property type="match status" value="1"/>
</dbReference>
<dbReference type="Pfam" id="PF02775">
    <property type="entry name" value="TPP_enzyme_C"/>
    <property type="match status" value="1"/>
</dbReference>
<dbReference type="PANTHER" id="PTHR18968:SF142">
    <property type="entry name" value="ACETOLACTATE SYNTHASE"/>
    <property type="match status" value="1"/>
</dbReference>
<dbReference type="CDD" id="cd07035">
    <property type="entry name" value="TPP_PYR_POX_like"/>
    <property type="match status" value="1"/>
</dbReference>
<organism evidence="7 8">
    <name type="scientific">Novosphingobium jiangmenense</name>
    <dbReference type="NCBI Taxonomy" id="2791981"/>
    <lineage>
        <taxon>Bacteria</taxon>
        <taxon>Pseudomonadati</taxon>
        <taxon>Pseudomonadota</taxon>
        <taxon>Alphaproteobacteria</taxon>
        <taxon>Sphingomonadales</taxon>
        <taxon>Sphingomonadaceae</taxon>
        <taxon>Novosphingobium</taxon>
    </lineage>
</organism>
<evidence type="ECO:0000259" key="6">
    <source>
        <dbReference type="Pfam" id="PF02776"/>
    </source>
</evidence>
<evidence type="ECO:0000313" key="7">
    <source>
        <dbReference type="EMBL" id="MBF9153080.1"/>
    </source>
</evidence>